<dbReference type="AlphaFoldDB" id="A0AAD0S3U4"/>
<protein>
    <submittedName>
        <fullName evidence="2">ABC transporter substrate-binding protein</fullName>
    </submittedName>
</protein>
<dbReference type="Proteomes" id="UP000264605">
    <property type="component" value="Plasmid unnamed1"/>
</dbReference>
<dbReference type="PANTHER" id="PTHR38834:SF3">
    <property type="entry name" value="SOLUTE-BINDING PROTEIN FAMILY 3_N-TERMINAL DOMAIN-CONTAINING PROTEIN"/>
    <property type="match status" value="1"/>
</dbReference>
<gene>
    <name evidence="2" type="ORF">D0907_18585</name>
</gene>
<evidence type="ECO:0000313" key="2">
    <source>
        <dbReference type="EMBL" id="AXV67317.1"/>
    </source>
</evidence>
<accession>A0AAD0S3U4</accession>
<evidence type="ECO:0000313" key="3">
    <source>
        <dbReference type="Proteomes" id="UP000264605"/>
    </source>
</evidence>
<reference evidence="2 3" key="1">
    <citation type="submission" date="2018-08" db="EMBL/GenBank/DDBJ databases">
        <title>Draft genome sequence of Pseudoalteromonas donghaensis HJ51.</title>
        <authorList>
            <person name="Oh J."/>
            <person name="Roh D."/>
        </authorList>
    </citation>
    <scope>NUCLEOTIDE SEQUENCE [LARGE SCALE GENOMIC DNA]</scope>
    <source>
        <strain evidence="2 3">HJ51</strain>
        <plasmid evidence="2 3">unnamed1</plasmid>
    </source>
</reference>
<evidence type="ECO:0000259" key="1">
    <source>
        <dbReference type="Pfam" id="PF00497"/>
    </source>
</evidence>
<name>A0AAD0S3U4_9GAMM</name>
<dbReference type="KEGG" id="pdj:D0907_18585"/>
<keyword evidence="2" id="KW-0614">Plasmid</keyword>
<feature type="domain" description="Solute-binding protein family 3/N-terminal" evidence="1">
    <location>
        <begin position="21"/>
        <end position="240"/>
    </location>
</feature>
<dbReference type="SUPFAM" id="SSF53850">
    <property type="entry name" value="Periplasmic binding protein-like II"/>
    <property type="match status" value="1"/>
</dbReference>
<sequence>MLVCLCFAPVALAKQTLTIYTEQFPPYNFSNKGHLQGINLEFVSAMCVDAGIECHFELLPWARSYHLAQQHPMSGLISAARISEREALFKWVGPLASSRNYFYRLKSNTHVNPRDLSEVKDYTLGVVRDGIYEKFVESIGFENNKNLLKFGHHYECINLFFKNKLDLIIGSELSFHYQLTQYGYVGKEVVKLIELPLNETVGNFLALNKNMPQEFVERLQASYNKLSRQGLLDKYIAKYAPPNN</sequence>
<dbReference type="InterPro" id="IPR001638">
    <property type="entry name" value="Solute-binding_3/MltF_N"/>
</dbReference>
<dbReference type="EMBL" id="CP032091">
    <property type="protein sequence ID" value="AXV67317.1"/>
    <property type="molecule type" value="Genomic_DNA"/>
</dbReference>
<organism evidence="2 3">
    <name type="scientific">Pseudoalteromonas lipolytica</name>
    <dbReference type="NCBI Taxonomy" id="570156"/>
    <lineage>
        <taxon>Bacteria</taxon>
        <taxon>Pseudomonadati</taxon>
        <taxon>Pseudomonadota</taxon>
        <taxon>Gammaproteobacteria</taxon>
        <taxon>Alteromonadales</taxon>
        <taxon>Pseudoalteromonadaceae</taxon>
        <taxon>Pseudoalteromonas</taxon>
    </lineage>
</organism>
<dbReference type="PANTHER" id="PTHR38834">
    <property type="entry name" value="PERIPLASMIC SUBSTRATE BINDING PROTEIN FAMILY 3"/>
    <property type="match status" value="1"/>
</dbReference>
<proteinExistence type="predicted"/>
<dbReference type="Pfam" id="PF00497">
    <property type="entry name" value="SBP_bac_3"/>
    <property type="match status" value="1"/>
</dbReference>
<geneLocation type="plasmid" evidence="2 3">
    <name>unnamed1</name>
</geneLocation>
<dbReference type="Gene3D" id="3.40.190.10">
    <property type="entry name" value="Periplasmic binding protein-like II"/>
    <property type="match status" value="2"/>
</dbReference>